<accession>A0A7J8NKG4</accession>
<dbReference type="EMBL" id="JABEZX010355758">
    <property type="protein sequence ID" value="MBA0577478.1"/>
    <property type="molecule type" value="Genomic_DNA"/>
</dbReference>
<evidence type="ECO:0000256" key="2">
    <source>
        <dbReference type="SAM" id="MobiDB-lite"/>
    </source>
</evidence>
<name>A0A7J8NKG4_9ROSI</name>
<evidence type="ECO:0000313" key="3">
    <source>
        <dbReference type="EMBL" id="MBA0577478.1"/>
    </source>
</evidence>
<feature type="region of interest" description="Disordered" evidence="2">
    <location>
        <begin position="76"/>
        <end position="117"/>
    </location>
</feature>
<organism evidence="3 4">
    <name type="scientific">Gossypium lobatum</name>
    <dbReference type="NCBI Taxonomy" id="34289"/>
    <lineage>
        <taxon>Eukaryota</taxon>
        <taxon>Viridiplantae</taxon>
        <taxon>Streptophyta</taxon>
        <taxon>Embryophyta</taxon>
        <taxon>Tracheophyta</taxon>
        <taxon>Spermatophyta</taxon>
        <taxon>Magnoliopsida</taxon>
        <taxon>eudicotyledons</taxon>
        <taxon>Gunneridae</taxon>
        <taxon>Pentapetalae</taxon>
        <taxon>rosids</taxon>
        <taxon>malvids</taxon>
        <taxon>Malvales</taxon>
        <taxon>Malvaceae</taxon>
        <taxon>Malvoideae</taxon>
        <taxon>Gossypium</taxon>
    </lineage>
</organism>
<proteinExistence type="predicted"/>
<evidence type="ECO:0000313" key="4">
    <source>
        <dbReference type="Proteomes" id="UP000593572"/>
    </source>
</evidence>
<evidence type="ECO:0000256" key="1">
    <source>
        <dbReference type="SAM" id="Coils"/>
    </source>
</evidence>
<feature type="coiled-coil region" evidence="1">
    <location>
        <begin position="6"/>
        <end position="40"/>
    </location>
</feature>
<reference evidence="3 4" key="1">
    <citation type="journal article" date="2019" name="Genome Biol. Evol.">
        <title>Insights into the evolution of the New World diploid cottons (Gossypium, subgenus Houzingenia) based on genome sequencing.</title>
        <authorList>
            <person name="Grover C.E."/>
            <person name="Arick M.A. 2nd"/>
            <person name="Thrash A."/>
            <person name="Conover J.L."/>
            <person name="Sanders W.S."/>
            <person name="Peterson D.G."/>
            <person name="Frelichowski J.E."/>
            <person name="Scheffler J.A."/>
            <person name="Scheffler B.E."/>
            <person name="Wendel J.F."/>
        </authorList>
    </citation>
    <scope>NUCLEOTIDE SEQUENCE [LARGE SCALE GENOMIC DNA]</scope>
    <source>
        <strain evidence="3">157</strain>
        <tissue evidence="3">Leaf</tissue>
    </source>
</reference>
<feature type="compositionally biased region" description="Basic and acidic residues" evidence="2">
    <location>
        <begin position="80"/>
        <end position="94"/>
    </location>
</feature>
<protein>
    <submittedName>
        <fullName evidence="3">Uncharacterized protein</fullName>
    </submittedName>
</protein>
<dbReference type="Proteomes" id="UP000593572">
    <property type="component" value="Unassembled WGS sequence"/>
</dbReference>
<keyword evidence="4" id="KW-1185">Reference proteome</keyword>
<comment type="caution">
    <text evidence="3">The sequence shown here is derived from an EMBL/GenBank/DDBJ whole genome shotgun (WGS) entry which is preliminary data.</text>
</comment>
<dbReference type="AlphaFoldDB" id="A0A7J8NKG4"/>
<keyword evidence="1" id="KW-0175">Coiled coil</keyword>
<gene>
    <name evidence="3" type="ORF">Golob_024962</name>
</gene>
<sequence length="180" mass="20007">MRKTLNAAIDDQIEKLEKNNDTLEAMVGALKEHVAELKGELTIFKGMEQCFHAMGIKDDSTKSPLASLGRRMISSSLPSLKRDNGGGDHEEEGQVKNCNGGNGKNGDNGKPHNGKWKANNKMKGLVKYFLCDGLHIMRDCPKKSALFVEVNDEPDKETMRLGSIMHSLEAKRVRENGRRQ</sequence>